<evidence type="ECO:0000256" key="6">
    <source>
        <dbReference type="SAM" id="SignalP"/>
    </source>
</evidence>
<dbReference type="AlphaFoldDB" id="A0A1T5AXJ2"/>
<name>A0A1T5AXJ2_9SPHI</name>
<evidence type="ECO:0000256" key="4">
    <source>
        <dbReference type="ARBA" id="ARBA00023136"/>
    </source>
</evidence>
<dbReference type="OrthoDB" id="1097962at2"/>
<sequence length="474" mass="53526">MKIYLFLVAVMTVASLAGCSKYLDVEPKSSVAEEQMFASETGFEQALVGVYSQLSKQSMYGDRLSLGFVSALAQNYTQSSSTAPYYETRSYNYNSDEVRNILSAVWSSSYNAIAGLNKIIEKTESNRSALSSRGYNLIRGEALALRAYIHFDLFRLFGSDYQSGKGQKAIPYETMVDAFANVPGTSEEVCRMVLNDIMEAADLLKSVDPVFQEGTDMDTRRIRMNYYGVKGLAARVYMYMGDKSAAAKAAQEVVDGAEFPFVSNTRVSAAAGSKDRLFMSELVFALRSRDILTWTQNYFRFYISSGRGLTRTLANINTLYENSTTDVRKLYLFEQDQGILFPSKFWQTYTPITGEGLTSSYRTDQLIPLIRISEMYYILAEAANSTQSGVVELNKVRFARAVSKLPEDGSVTPTQLQNEIQKEYHKEFYAEGQYFFYLKRKAITRMPFMTADVPLSIYKLPIPDVELEYNPTYQ</sequence>
<dbReference type="Pfam" id="PF14322">
    <property type="entry name" value="SusD-like_3"/>
    <property type="match status" value="1"/>
</dbReference>
<keyword evidence="5" id="KW-0998">Cell outer membrane</keyword>
<feature type="signal peptide" evidence="6">
    <location>
        <begin position="1"/>
        <end position="17"/>
    </location>
</feature>
<feature type="domain" description="SusD-like N-terminal" evidence="8">
    <location>
        <begin position="21"/>
        <end position="205"/>
    </location>
</feature>
<dbReference type="SUPFAM" id="SSF48452">
    <property type="entry name" value="TPR-like"/>
    <property type="match status" value="1"/>
</dbReference>
<dbReference type="RefSeq" id="WP_079640621.1">
    <property type="nucleotide sequence ID" value="NZ_FUZF01000001.1"/>
</dbReference>
<dbReference type="EMBL" id="FUZF01000001">
    <property type="protein sequence ID" value="SKB39694.1"/>
    <property type="molecule type" value="Genomic_DNA"/>
</dbReference>
<keyword evidence="3 6" id="KW-0732">Signal</keyword>
<feature type="domain" description="RagB/SusD" evidence="7">
    <location>
        <begin position="355"/>
        <end position="440"/>
    </location>
</feature>
<evidence type="ECO:0000256" key="1">
    <source>
        <dbReference type="ARBA" id="ARBA00004442"/>
    </source>
</evidence>
<evidence type="ECO:0000256" key="2">
    <source>
        <dbReference type="ARBA" id="ARBA00006275"/>
    </source>
</evidence>
<dbReference type="STRING" id="1513896.SAMN05660841_00267"/>
<evidence type="ECO:0000256" key="5">
    <source>
        <dbReference type="ARBA" id="ARBA00023237"/>
    </source>
</evidence>
<dbReference type="PROSITE" id="PS51257">
    <property type="entry name" value="PROKAR_LIPOPROTEIN"/>
    <property type="match status" value="1"/>
</dbReference>
<dbReference type="InterPro" id="IPR033985">
    <property type="entry name" value="SusD-like_N"/>
</dbReference>
<dbReference type="Pfam" id="PF07980">
    <property type="entry name" value="SusD_RagB"/>
    <property type="match status" value="1"/>
</dbReference>
<dbReference type="InterPro" id="IPR012944">
    <property type="entry name" value="SusD_RagB_dom"/>
</dbReference>
<evidence type="ECO:0000259" key="8">
    <source>
        <dbReference type="Pfam" id="PF14322"/>
    </source>
</evidence>
<evidence type="ECO:0000313" key="10">
    <source>
        <dbReference type="Proteomes" id="UP000190150"/>
    </source>
</evidence>
<gene>
    <name evidence="9" type="ORF">SAMN05660841_00267</name>
</gene>
<accession>A0A1T5AXJ2</accession>
<comment type="similarity">
    <text evidence="2">Belongs to the SusD family.</text>
</comment>
<comment type="subcellular location">
    <subcellularLocation>
        <location evidence="1">Cell outer membrane</location>
    </subcellularLocation>
</comment>
<dbReference type="Proteomes" id="UP000190150">
    <property type="component" value="Unassembled WGS sequence"/>
</dbReference>
<dbReference type="InterPro" id="IPR011990">
    <property type="entry name" value="TPR-like_helical_dom_sf"/>
</dbReference>
<feature type="chain" id="PRO_5012572181" evidence="6">
    <location>
        <begin position="18"/>
        <end position="474"/>
    </location>
</feature>
<organism evidence="9 10">
    <name type="scientific">Sphingobacterium nematocida</name>
    <dbReference type="NCBI Taxonomy" id="1513896"/>
    <lineage>
        <taxon>Bacteria</taxon>
        <taxon>Pseudomonadati</taxon>
        <taxon>Bacteroidota</taxon>
        <taxon>Sphingobacteriia</taxon>
        <taxon>Sphingobacteriales</taxon>
        <taxon>Sphingobacteriaceae</taxon>
        <taxon>Sphingobacterium</taxon>
    </lineage>
</organism>
<evidence type="ECO:0000313" key="9">
    <source>
        <dbReference type="EMBL" id="SKB39694.1"/>
    </source>
</evidence>
<keyword evidence="4" id="KW-0472">Membrane</keyword>
<dbReference type="GO" id="GO:0009279">
    <property type="term" value="C:cell outer membrane"/>
    <property type="evidence" value="ECO:0007669"/>
    <property type="project" value="UniProtKB-SubCell"/>
</dbReference>
<reference evidence="10" key="1">
    <citation type="submission" date="2017-02" db="EMBL/GenBank/DDBJ databases">
        <authorList>
            <person name="Varghese N."/>
            <person name="Submissions S."/>
        </authorList>
    </citation>
    <scope>NUCLEOTIDE SEQUENCE [LARGE SCALE GENOMIC DNA]</scope>
    <source>
        <strain evidence="10">DSM 24091</strain>
    </source>
</reference>
<proteinExistence type="inferred from homology"/>
<evidence type="ECO:0000259" key="7">
    <source>
        <dbReference type="Pfam" id="PF07980"/>
    </source>
</evidence>
<dbReference type="Gene3D" id="1.25.40.390">
    <property type="match status" value="1"/>
</dbReference>
<protein>
    <submittedName>
        <fullName evidence="9">SusD family protein</fullName>
    </submittedName>
</protein>
<evidence type="ECO:0000256" key="3">
    <source>
        <dbReference type="ARBA" id="ARBA00022729"/>
    </source>
</evidence>
<keyword evidence="10" id="KW-1185">Reference proteome</keyword>